<feature type="compositionally biased region" description="Pro residues" evidence="2">
    <location>
        <begin position="51"/>
        <end position="62"/>
    </location>
</feature>
<dbReference type="SUPFAM" id="SSF49879">
    <property type="entry name" value="SMAD/FHA domain"/>
    <property type="match status" value="1"/>
</dbReference>
<dbReference type="CDD" id="cd22677">
    <property type="entry name" value="FHA_Kanadaptin"/>
    <property type="match status" value="1"/>
</dbReference>
<keyword evidence="1" id="KW-0175">Coiled coil</keyword>
<proteinExistence type="predicted"/>
<evidence type="ECO:0000313" key="4">
    <source>
        <dbReference type="EMBL" id="KAJ1698778.1"/>
    </source>
</evidence>
<reference evidence="4" key="1">
    <citation type="journal article" date="2022" name="Cell">
        <title>Repeat-based holocentromeres influence genome architecture and karyotype evolution.</title>
        <authorList>
            <person name="Hofstatter P.G."/>
            <person name="Thangavel G."/>
            <person name="Lux T."/>
            <person name="Neumann P."/>
            <person name="Vondrak T."/>
            <person name="Novak P."/>
            <person name="Zhang M."/>
            <person name="Costa L."/>
            <person name="Castellani M."/>
            <person name="Scott A."/>
            <person name="Toegelov H."/>
            <person name="Fuchs J."/>
            <person name="Mata-Sucre Y."/>
            <person name="Dias Y."/>
            <person name="Vanzela A.L.L."/>
            <person name="Huettel B."/>
            <person name="Almeida C.C.S."/>
            <person name="Simkova H."/>
            <person name="Souza G."/>
            <person name="Pedrosa-Harand A."/>
            <person name="Macas J."/>
            <person name="Mayer K.F.X."/>
            <person name="Houben A."/>
            <person name="Marques A."/>
        </authorList>
    </citation>
    <scope>NUCLEOTIDE SEQUENCE</scope>
    <source>
        <strain evidence="4">RhyBre1mFocal</strain>
    </source>
</reference>
<accession>A0A9Q0CRQ9</accession>
<gene>
    <name evidence="4" type="ORF">LUZ63_007290</name>
</gene>
<protein>
    <recommendedName>
        <fullName evidence="3">FHA domain-containing protein</fullName>
    </recommendedName>
</protein>
<feature type="region of interest" description="Disordered" evidence="2">
    <location>
        <begin position="469"/>
        <end position="490"/>
    </location>
</feature>
<feature type="compositionally biased region" description="Basic and acidic residues" evidence="2">
    <location>
        <begin position="605"/>
        <end position="616"/>
    </location>
</feature>
<feature type="compositionally biased region" description="Basic and acidic residues" evidence="2">
    <location>
        <begin position="775"/>
        <end position="785"/>
    </location>
</feature>
<evidence type="ECO:0000313" key="5">
    <source>
        <dbReference type="Proteomes" id="UP001151287"/>
    </source>
</evidence>
<feature type="compositionally biased region" description="Acidic residues" evidence="2">
    <location>
        <begin position="412"/>
        <end position="425"/>
    </location>
</feature>
<feature type="compositionally biased region" description="Low complexity" evidence="2">
    <location>
        <begin position="707"/>
        <end position="719"/>
    </location>
</feature>
<feature type="region of interest" description="Disordered" evidence="2">
    <location>
        <begin position="538"/>
        <end position="655"/>
    </location>
</feature>
<feature type="compositionally biased region" description="Pro residues" evidence="2">
    <location>
        <begin position="71"/>
        <end position="82"/>
    </location>
</feature>
<dbReference type="InterPro" id="IPR008984">
    <property type="entry name" value="SMAD_FHA_dom_sf"/>
</dbReference>
<dbReference type="FunFam" id="2.60.200.20:FF:000053">
    <property type="entry name" value="Os06g0275900 protein"/>
    <property type="match status" value="1"/>
</dbReference>
<dbReference type="SMART" id="SM00240">
    <property type="entry name" value="FHA"/>
    <property type="match status" value="1"/>
</dbReference>
<name>A0A9Q0CRQ9_9POAL</name>
<dbReference type="PROSITE" id="PS50006">
    <property type="entry name" value="FHA_DOMAIN"/>
    <property type="match status" value="1"/>
</dbReference>
<dbReference type="Gene3D" id="2.60.200.20">
    <property type="match status" value="1"/>
</dbReference>
<feature type="region of interest" description="Disordered" evidence="2">
    <location>
        <begin position="676"/>
        <end position="785"/>
    </location>
</feature>
<feature type="region of interest" description="Disordered" evidence="2">
    <location>
        <begin position="45"/>
        <end position="130"/>
    </location>
</feature>
<dbReference type="Pfam" id="PF00498">
    <property type="entry name" value="FHA"/>
    <property type="match status" value="1"/>
</dbReference>
<feature type="compositionally biased region" description="Basic and acidic residues" evidence="2">
    <location>
        <begin position="588"/>
        <end position="597"/>
    </location>
</feature>
<dbReference type="Proteomes" id="UP001151287">
    <property type="component" value="Unassembled WGS sequence"/>
</dbReference>
<keyword evidence="5" id="KW-1185">Reference proteome</keyword>
<dbReference type="InterPro" id="IPR050923">
    <property type="entry name" value="Cell_Proc_Reg/RNA_Proc"/>
</dbReference>
<evidence type="ECO:0000259" key="3">
    <source>
        <dbReference type="PROSITE" id="PS50006"/>
    </source>
</evidence>
<evidence type="ECO:0000256" key="2">
    <source>
        <dbReference type="SAM" id="MobiDB-lite"/>
    </source>
</evidence>
<feature type="region of interest" description="Disordered" evidence="2">
    <location>
        <begin position="394"/>
        <end position="448"/>
    </location>
</feature>
<feature type="domain" description="FHA" evidence="3">
    <location>
        <begin position="170"/>
        <end position="220"/>
    </location>
</feature>
<dbReference type="OrthoDB" id="444265at2759"/>
<dbReference type="InterPro" id="IPR000253">
    <property type="entry name" value="FHA_dom"/>
</dbReference>
<dbReference type="AlphaFoldDB" id="A0A9Q0CRQ9"/>
<organism evidence="4 5">
    <name type="scientific">Rhynchospora breviuscula</name>
    <dbReference type="NCBI Taxonomy" id="2022672"/>
    <lineage>
        <taxon>Eukaryota</taxon>
        <taxon>Viridiplantae</taxon>
        <taxon>Streptophyta</taxon>
        <taxon>Embryophyta</taxon>
        <taxon>Tracheophyta</taxon>
        <taxon>Spermatophyta</taxon>
        <taxon>Magnoliopsida</taxon>
        <taxon>Liliopsida</taxon>
        <taxon>Poales</taxon>
        <taxon>Cyperaceae</taxon>
        <taxon>Cyperoideae</taxon>
        <taxon>Rhynchosporeae</taxon>
        <taxon>Rhynchospora</taxon>
    </lineage>
</organism>
<feature type="coiled-coil region" evidence="1">
    <location>
        <begin position="366"/>
        <end position="393"/>
    </location>
</feature>
<feature type="compositionally biased region" description="Acidic residues" evidence="2">
    <location>
        <begin position="637"/>
        <end position="653"/>
    </location>
</feature>
<dbReference type="EMBL" id="JAMQYH010000002">
    <property type="protein sequence ID" value="KAJ1698778.1"/>
    <property type="molecule type" value="Genomic_DNA"/>
</dbReference>
<comment type="caution">
    <text evidence="4">The sequence shown here is derived from an EMBL/GenBank/DDBJ whole genome shotgun (WGS) entry which is preliminary data.</text>
</comment>
<feature type="compositionally biased region" description="Polar residues" evidence="2">
    <location>
        <begin position="692"/>
        <end position="704"/>
    </location>
</feature>
<sequence length="785" mass="87490">MSVFIFIQHCNPTHTSCPSASSLLLSFLRFTPPFLTPGAVGDLEEKMKVPMGPPPLPNPNPNPSSSSNSEPEPPPPPPPSDEPLPEEPSSSDQPGAPLPDSDKEKPENSNSIPKPSAQPDVARLNSQNARSQVPYTIPEWSEAPDQSFFCEVLKDGSIIEKLDVSKKGAYMFGRTELCDFMLEHPTISRFHAALQFKGGGEVFLFDLGSTHGTFINKNQVKKKEYTEIHVGDVIRFGLSTRLYIFQGPSDLMPPEGDLNKIREAKAAREEMRDREESLARARREASLAEGISWGMAEDAIEETTEVDADEITWQTYKGQLTERQEKTKSKIVKRIEKVAHMKKEIDAIRAKDINQGGLTQGQQTQIARNELRIIQLMEELDNLEETLNESIRESVGARTGTGAHDKKKGAFEGEDDDAMSDEDDFYDRTKKNKKKSSSGEQQSVETADSLLDKKDSIVIEIELKRKSLEDEKNRLASSGGSKNEDGDDLDAYMTGLSSQLVHEKVVQAEKELADLQAELEKVIYLLRIADPMGDAAKKRELAKASQLLPSVKDPHKHTDPKPFREPMKPASTTQFKEPKITNVTPVKGPKEPSDILKQEPASPPKETEHEEKEKSASRFTVPKPQWLGAVRVSRETEVDEVQLESTETEENDGFVDYKDRKTTLLTQSANVNEIEAAKPGLIMRKRKEPVSSEDTGSNNNNTKTPAEAESSVADVVALLLKHERGYQPMDESEDGDKKVKRSKKEKRVLGPSRPDFLESSDYETWVPPEGQTGDGRTKLNERFGY</sequence>
<feature type="compositionally biased region" description="Basic and acidic residues" evidence="2">
    <location>
        <begin position="552"/>
        <end position="567"/>
    </location>
</feature>
<evidence type="ECO:0000256" key="1">
    <source>
        <dbReference type="SAM" id="Coils"/>
    </source>
</evidence>
<dbReference type="PANTHER" id="PTHR23308">
    <property type="entry name" value="NUCLEAR INHIBITOR OF PROTEIN PHOSPHATASE-1"/>
    <property type="match status" value="1"/>
</dbReference>